<dbReference type="Gene3D" id="3.10.300.10">
    <property type="entry name" value="Methylpurine-DNA glycosylase (MPG)"/>
    <property type="match status" value="2"/>
</dbReference>
<evidence type="ECO:0000256" key="4">
    <source>
        <dbReference type="ARBA" id="ARBA00012000"/>
    </source>
</evidence>
<dbReference type="GO" id="GO:0003677">
    <property type="term" value="F:DNA binding"/>
    <property type="evidence" value="ECO:0007669"/>
    <property type="project" value="InterPro"/>
</dbReference>
<organism evidence="9">
    <name type="scientific">Arion vulgaris</name>
    <dbReference type="NCBI Taxonomy" id="1028688"/>
    <lineage>
        <taxon>Eukaryota</taxon>
        <taxon>Metazoa</taxon>
        <taxon>Spiralia</taxon>
        <taxon>Lophotrochozoa</taxon>
        <taxon>Mollusca</taxon>
        <taxon>Gastropoda</taxon>
        <taxon>Heterobranchia</taxon>
        <taxon>Euthyneura</taxon>
        <taxon>Panpulmonata</taxon>
        <taxon>Eupulmonata</taxon>
        <taxon>Stylommatophora</taxon>
        <taxon>Helicina</taxon>
        <taxon>Arionoidea</taxon>
        <taxon>Arionidae</taxon>
        <taxon>Arion</taxon>
    </lineage>
</organism>
<comment type="function">
    <text evidence="2">Hydrolysis of the deoxyribose N-glycosidic bond to excise 3-methyladenine, and 7-methylguanine from the damaged DNA polymer formed by alkylation lesions.</text>
</comment>
<evidence type="ECO:0000256" key="7">
    <source>
        <dbReference type="ARBA" id="ARBA00023204"/>
    </source>
</evidence>
<dbReference type="PANTHER" id="PTHR10429:SF0">
    <property type="entry name" value="DNA-3-METHYLADENINE GLYCOSYLASE"/>
    <property type="match status" value="1"/>
</dbReference>
<keyword evidence="7" id="KW-0234">DNA repair</keyword>
<comment type="catalytic activity">
    <reaction evidence="1">
        <text>Hydrolysis of alkylated DNA, releasing 3-methyladenine, 3-methylguanine, 7-methylguanine and 7-methyladenine.</text>
        <dbReference type="EC" id="3.2.2.21"/>
    </reaction>
</comment>
<protein>
    <recommendedName>
        <fullName evidence="4">DNA-3-methyladenine glycosylase II</fullName>
        <ecNumber evidence="4">3.2.2.21</ecNumber>
    </recommendedName>
    <alternativeName>
        <fullName evidence="8">3-methyladenine DNA glycosidase</fullName>
    </alternativeName>
</protein>
<dbReference type="SUPFAM" id="SSF50486">
    <property type="entry name" value="FMT C-terminal domain-like"/>
    <property type="match status" value="1"/>
</dbReference>
<gene>
    <name evidence="9" type="primary">ORF102665</name>
</gene>
<dbReference type="InterPro" id="IPR036995">
    <property type="entry name" value="MPG_sf"/>
</dbReference>
<evidence type="ECO:0000256" key="8">
    <source>
        <dbReference type="ARBA" id="ARBA00033426"/>
    </source>
</evidence>
<dbReference type="Pfam" id="PF02245">
    <property type="entry name" value="Pur_DNA_glyco"/>
    <property type="match status" value="1"/>
</dbReference>
<evidence type="ECO:0000313" key="9">
    <source>
        <dbReference type="EMBL" id="CEK77025.1"/>
    </source>
</evidence>
<evidence type="ECO:0000256" key="6">
    <source>
        <dbReference type="ARBA" id="ARBA00022801"/>
    </source>
</evidence>
<proteinExistence type="inferred from homology"/>
<reference evidence="9" key="1">
    <citation type="submission" date="2014-12" db="EMBL/GenBank/DDBJ databases">
        <title>Insight into the proteome of Arion vulgaris.</title>
        <authorList>
            <person name="Aradska J."/>
            <person name="Bulat T."/>
            <person name="Smidak R."/>
            <person name="Sarate P."/>
            <person name="Gangsoo J."/>
            <person name="Sialana F."/>
            <person name="Bilban M."/>
            <person name="Lubec G."/>
        </authorList>
    </citation>
    <scope>NUCLEOTIDE SEQUENCE</scope>
    <source>
        <tissue evidence="9">Skin</tissue>
    </source>
</reference>
<name>A0A0B7AAQ5_9EUPU</name>
<dbReference type="GO" id="GO:0006284">
    <property type="term" value="P:base-excision repair"/>
    <property type="evidence" value="ECO:0007669"/>
    <property type="project" value="InterPro"/>
</dbReference>
<dbReference type="InterPro" id="IPR003180">
    <property type="entry name" value="MPG"/>
</dbReference>
<dbReference type="CDD" id="cd00540">
    <property type="entry name" value="AAG"/>
    <property type="match status" value="1"/>
</dbReference>
<dbReference type="PANTHER" id="PTHR10429">
    <property type="entry name" value="DNA-3-METHYLADENINE GLYCOSYLASE"/>
    <property type="match status" value="1"/>
</dbReference>
<sequence>MSSKRKPSDKIGECGTTKCLKLSAQKNDFKNTLQNSVTKDNIESNVSISPCNTRLSTPFFEVPCIDLARALLGQYLVRMVGTQRVSGRIVETEAYLGDGCAVLVRALEPIENIEVMKAERGNRSTKKLKNKDMTNGPSKLCQALQISKQTFNQTDLCVSDLLWLEKGDNIHIHEMICCPRINIGYSEEWKHKPLRFYISGNECVSVKDKTAEVEKAKSTFKVQ</sequence>
<evidence type="ECO:0000256" key="3">
    <source>
        <dbReference type="ARBA" id="ARBA00009232"/>
    </source>
</evidence>
<accession>A0A0B7AAQ5</accession>
<dbReference type="GO" id="GO:0003905">
    <property type="term" value="F:alkylbase DNA N-glycosylase activity"/>
    <property type="evidence" value="ECO:0007669"/>
    <property type="project" value="UniProtKB-EC"/>
</dbReference>
<evidence type="ECO:0000256" key="2">
    <source>
        <dbReference type="ARBA" id="ARBA00002421"/>
    </source>
</evidence>
<comment type="similarity">
    <text evidence="3">Belongs to the DNA glycosylase MPG family.</text>
</comment>
<dbReference type="EC" id="3.2.2.21" evidence="4"/>
<evidence type="ECO:0000256" key="1">
    <source>
        <dbReference type="ARBA" id="ARBA00000086"/>
    </source>
</evidence>
<evidence type="ECO:0000256" key="5">
    <source>
        <dbReference type="ARBA" id="ARBA00022763"/>
    </source>
</evidence>
<dbReference type="EMBL" id="HACG01030160">
    <property type="protein sequence ID" value="CEK77025.1"/>
    <property type="molecule type" value="Transcribed_RNA"/>
</dbReference>
<keyword evidence="5" id="KW-0227">DNA damage</keyword>
<keyword evidence="6" id="KW-0378">Hydrolase</keyword>
<dbReference type="AlphaFoldDB" id="A0A0B7AAQ5"/>
<dbReference type="InterPro" id="IPR011034">
    <property type="entry name" value="Formyl_transferase-like_C_sf"/>
</dbReference>